<reference evidence="5" key="1">
    <citation type="submission" date="2021-01" db="EMBL/GenBank/DDBJ databases">
        <authorList>
            <person name="Corre E."/>
            <person name="Pelletier E."/>
            <person name="Niang G."/>
            <person name="Scheremetjew M."/>
            <person name="Finn R."/>
            <person name="Kale V."/>
            <person name="Holt S."/>
            <person name="Cochrane G."/>
            <person name="Meng A."/>
            <person name="Brown T."/>
            <person name="Cohen L."/>
        </authorList>
    </citation>
    <scope>NUCLEOTIDE SEQUENCE</scope>
    <source>
        <strain evidence="5">RCC1693</strain>
    </source>
</reference>
<gene>
    <name evidence="5" type="ORF">FPAR1323_LOCUS13930</name>
</gene>
<dbReference type="PROSITE" id="PS50102">
    <property type="entry name" value="RRM"/>
    <property type="match status" value="3"/>
</dbReference>
<dbReference type="PANTHER" id="PTHR48025">
    <property type="entry name" value="OS02G0815200 PROTEIN"/>
    <property type="match status" value="1"/>
</dbReference>
<feature type="domain" description="RRM" evidence="4">
    <location>
        <begin position="209"/>
        <end position="288"/>
    </location>
</feature>
<dbReference type="InterPro" id="IPR012677">
    <property type="entry name" value="Nucleotide-bd_a/b_plait_sf"/>
</dbReference>
<organism evidence="5">
    <name type="scientific">Florenciella parvula</name>
    <dbReference type="NCBI Taxonomy" id="236787"/>
    <lineage>
        <taxon>Eukaryota</taxon>
        <taxon>Sar</taxon>
        <taxon>Stramenopiles</taxon>
        <taxon>Ochrophyta</taxon>
        <taxon>Dictyochophyceae</taxon>
        <taxon>Florenciellales</taxon>
        <taxon>Florenciella</taxon>
    </lineage>
</organism>
<evidence type="ECO:0000256" key="3">
    <source>
        <dbReference type="SAM" id="MobiDB-lite"/>
    </source>
</evidence>
<feature type="domain" description="RRM" evidence="4">
    <location>
        <begin position="23"/>
        <end position="101"/>
    </location>
</feature>
<dbReference type="InterPro" id="IPR035979">
    <property type="entry name" value="RBD_domain_sf"/>
</dbReference>
<evidence type="ECO:0000259" key="4">
    <source>
        <dbReference type="PROSITE" id="PS50102"/>
    </source>
</evidence>
<dbReference type="GO" id="GO:0003729">
    <property type="term" value="F:mRNA binding"/>
    <property type="evidence" value="ECO:0007669"/>
    <property type="project" value="TreeGrafter"/>
</dbReference>
<feature type="region of interest" description="Disordered" evidence="3">
    <location>
        <begin position="184"/>
        <end position="205"/>
    </location>
</feature>
<accession>A0A7S2GAK8</accession>
<feature type="domain" description="RRM" evidence="4">
    <location>
        <begin position="109"/>
        <end position="185"/>
    </location>
</feature>
<name>A0A7S2GAK8_9STRA</name>
<dbReference type="EMBL" id="HBGT01026817">
    <property type="protein sequence ID" value="CAD9437618.1"/>
    <property type="molecule type" value="Transcribed_RNA"/>
</dbReference>
<dbReference type="PANTHER" id="PTHR48025:SF1">
    <property type="entry name" value="RRM DOMAIN-CONTAINING PROTEIN"/>
    <property type="match status" value="1"/>
</dbReference>
<protein>
    <recommendedName>
        <fullName evidence="4">RRM domain-containing protein</fullName>
    </recommendedName>
</protein>
<proteinExistence type="predicted"/>
<dbReference type="InterPro" id="IPR050502">
    <property type="entry name" value="Euk_RNA-bind_prot"/>
</dbReference>
<dbReference type="AlphaFoldDB" id="A0A7S2GAK8"/>
<dbReference type="SUPFAM" id="SSF54928">
    <property type="entry name" value="RNA-binding domain, RBD"/>
    <property type="match status" value="3"/>
</dbReference>
<evidence type="ECO:0000256" key="2">
    <source>
        <dbReference type="PROSITE-ProRule" id="PRU00176"/>
    </source>
</evidence>
<evidence type="ECO:0000313" key="5">
    <source>
        <dbReference type="EMBL" id="CAD9437618.1"/>
    </source>
</evidence>
<sequence length="292" mass="32128">MAAYNDEAVPVQQPSAIQVPSTATLFVGNLAWSTTSEDLKKYCAAVGNVLSVEVQSHADTGRSKGWALVTYSTSEEAAVAITQLHGHDFNDRPLNVRVDRSNVEQMGGTLVFVGNLPWSTTNEQLLELFGQFNPFDVNVKTTMNGRSRGFAIVRFDTPERAEVAIGTMQGFIFEGRTLDVRIDRPLTDRRPKRAANEEGGAEDAQEPTNTLFVTNLDWKSTDDDLFQHFSQAGSTPTSAAVQKNEANGRSKGWGLVMYETPEEATSAMVQLNNTDLDSRKIRVRFDKNVSSS</sequence>
<dbReference type="Pfam" id="PF00076">
    <property type="entry name" value="RRM_1"/>
    <property type="match status" value="3"/>
</dbReference>
<dbReference type="CDD" id="cd00590">
    <property type="entry name" value="RRM_SF"/>
    <property type="match status" value="1"/>
</dbReference>
<dbReference type="InterPro" id="IPR000504">
    <property type="entry name" value="RRM_dom"/>
</dbReference>
<dbReference type="Gene3D" id="3.30.70.330">
    <property type="match status" value="3"/>
</dbReference>
<keyword evidence="1 2" id="KW-0694">RNA-binding</keyword>
<dbReference type="SMART" id="SM00360">
    <property type="entry name" value="RRM"/>
    <property type="match status" value="3"/>
</dbReference>
<evidence type="ECO:0000256" key="1">
    <source>
        <dbReference type="ARBA" id="ARBA00022884"/>
    </source>
</evidence>